<evidence type="ECO:0000313" key="1">
    <source>
        <dbReference type="EMBL" id="JAG38725.1"/>
    </source>
</evidence>
<dbReference type="EMBL" id="GBHO01004878">
    <property type="protein sequence ID" value="JAG38726.1"/>
    <property type="molecule type" value="Transcribed_RNA"/>
</dbReference>
<reference evidence="3" key="3">
    <citation type="journal article" date="2016" name="Gigascience">
        <title>De novo construction of an expanded transcriptome assembly for the western tarnished plant bug, Lygus hesperus.</title>
        <authorList>
            <person name="Tassone E.E."/>
            <person name="Geib S.M."/>
            <person name="Hall B."/>
            <person name="Fabrick J.A."/>
            <person name="Brent C.S."/>
            <person name="Hull J.J."/>
        </authorList>
    </citation>
    <scope>NUCLEOTIDE SEQUENCE</scope>
</reference>
<reference evidence="2" key="2">
    <citation type="submission" date="2014-07" db="EMBL/GenBank/DDBJ databases">
        <authorList>
            <person name="Hull J."/>
        </authorList>
    </citation>
    <scope>NUCLEOTIDE SEQUENCE</scope>
</reference>
<name>A0A0A9Z4B2_LYGHE</name>
<protein>
    <submittedName>
        <fullName evidence="2">Uncharacterized protein</fullName>
    </submittedName>
</protein>
<dbReference type="EMBL" id="GBHO01004879">
    <property type="protein sequence ID" value="JAG38725.1"/>
    <property type="molecule type" value="Transcribed_RNA"/>
</dbReference>
<organism evidence="2">
    <name type="scientific">Lygus hesperus</name>
    <name type="common">Western plant bug</name>
    <dbReference type="NCBI Taxonomy" id="30085"/>
    <lineage>
        <taxon>Eukaryota</taxon>
        <taxon>Metazoa</taxon>
        <taxon>Ecdysozoa</taxon>
        <taxon>Arthropoda</taxon>
        <taxon>Hexapoda</taxon>
        <taxon>Insecta</taxon>
        <taxon>Pterygota</taxon>
        <taxon>Neoptera</taxon>
        <taxon>Paraneoptera</taxon>
        <taxon>Hemiptera</taxon>
        <taxon>Heteroptera</taxon>
        <taxon>Panheteroptera</taxon>
        <taxon>Cimicomorpha</taxon>
        <taxon>Miridae</taxon>
        <taxon>Mirini</taxon>
        <taxon>Lygus</taxon>
    </lineage>
</organism>
<dbReference type="EMBL" id="GDHC01000248">
    <property type="protein sequence ID" value="JAQ18381.1"/>
    <property type="molecule type" value="Transcribed_RNA"/>
</dbReference>
<reference evidence="2" key="1">
    <citation type="journal article" date="2014" name="PLoS ONE">
        <title>Transcriptome-Based Identification of ABC Transporters in the Western Tarnished Plant Bug Lygus hesperus.</title>
        <authorList>
            <person name="Hull J.J."/>
            <person name="Chaney K."/>
            <person name="Geib S.M."/>
            <person name="Fabrick J.A."/>
            <person name="Brent C.S."/>
            <person name="Walsh D."/>
            <person name="Lavine L.C."/>
        </authorList>
    </citation>
    <scope>NUCLEOTIDE SEQUENCE</scope>
</reference>
<accession>A0A0A9Z4B2</accession>
<sequence length="157" mass="17174">MYNDNRLVAQGNFVVPAPFVSSAVTTARGDVWAPPSSYAPMAAATFSDPARGVAPPLYCSTYYTPPLYCNDRDLSGSGHCMVSHTVPPVYDSSNSNNYGNYNSRMFVPETQTTALAPHRETMMHGSMTYHAPYMYKSSNGNEMVYTSTAASKPHTFM</sequence>
<evidence type="ECO:0000313" key="3">
    <source>
        <dbReference type="EMBL" id="JAQ18381.1"/>
    </source>
</evidence>
<proteinExistence type="predicted"/>
<evidence type="ECO:0000313" key="2">
    <source>
        <dbReference type="EMBL" id="JAG38726.1"/>
    </source>
</evidence>
<gene>
    <name evidence="2" type="ORF">CM83_36418</name>
    <name evidence="1" type="ORF">CM83_36424</name>
    <name evidence="3" type="ORF">g.31779</name>
</gene>
<dbReference type="AlphaFoldDB" id="A0A0A9Z4B2"/>